<name>A0ABP8H6E1_9BACT</name>
<sequence length="276" mass="30852">MKLNPATQKKQKLRLSLEGQTYTGKTLSALLVSYGLAKDWSKTAIIDTEHHSASFYNWLGPFNTIQISAPYRTEKYIDAIDLCESAGIEVIIVDSISPEWVGEGGILDVYCSTPGSRAQKRNNAFPQHHAFMSYLLESTAHIITTVRVSGSRLEQDLAYRHNFHAVVSLDQNQEASVVKDRTGILKGECPCKLSLEIGSKLLQWCNQGEDPVSPALQGQIDSCRNHEELQRLMISLDMEDMSLMSAFTRRRLELDGIVSFRQIDNSGPKHPPMTVV</sequence>
<evidence type="ECO:0000313" key="2">
    <source>
        <dbReference type="Proteomes" id="UP001501725"/>
    </source>
</evidence>
<dbReference type="EMBL" id="BAABGY010000008">
    <property type="protein sequence ID" value="GAA4335009.1"/>
    <property type="molecule type" value="Genomic_DNA"/>
</dbReference>
<proteinExistence type="predicted"/>
<organism evidence="1 2">
    <name type="scientific">Flaviaesturariibacter amylovorans</name>
    <dbReference type="NCBI Taxonomy" id="1084520"/>
    <lineage>
        <taxon>Bacteria</taxon>
        <taxon>Pseudomonadati</taxon>
        <taxon>Bacteroidota</taxon>
        <taxon>Chitinophagia</taxon>
        <taxon>Chitinophagales</taxon>
        <taxon>Chitinophagaceae</taxon>
        <taxon>Flaviaestuariibacter</taxon>
    </lineage>
</organism>
<protein>
    <submittedName>
        <fullName evidence="1">AAA family ATPase</fullName>
    </submittedName>
</protein>
<reference evidence="2" key="1">
    <citation type="journal article" date="2019" name="Int. J. Syst. Evol. Microbiol.">
        <title>The Global Catalogue of Microorganisms (GCM) 10K type strain sequencing project: providing services to taxonomists for standard genome sequencing and annotation.</title>
        <authorList>
            <consortium name="The Broad Institute Genomics Platform"/>
            <consortium name="The Broad Institute Genome Sequencing Center for Infectious Disease"/>
            <person name="Wu L."/>
            <person name="Ma J."/>
        </authorList>
    </citation>
    <scope>NUCLEOTIDE SEQUENCE [LARGE SCALE GENOMIC DNA]</scope>
    <source>
        <strain evidence="2">JCM 17919</strain>
    </source>
</reference>
<accession>A0ABP8H6E1</accession>
<keyword evidence="2" id="KW-1185">Reference proteome</keyword>
<gene>
    <name evidence="1" type="ORF">GCM10023184_29510</name>
</gene>
<dbReference type="RefSeq" id="WP_345256520.1">
    <property type="nucleotide sequence ID" value="NZ_BAABGY010000008.1"/>
</dbReference>
<evidence type="ECO:0000313" key="1">
    <source>
        <dbReference type="EMBL" id="GAA4335009.1"/>
    </source>
</evidence>
<comment type="caution">
    <text evidence="1">The sequence shown here is derived from an EMBL/GenBank/DDBJ whole genome shotgun (WGS) entry which is preliminary data.</text>
</comment>
<dbReference type="Proteomes" id="UP001501725">
    <property type="component" value="Unassembled WGS sequence"/>
</dbReference>